<dbReference type="Ensembl" id="ENSGACT00000063412.1">
    <property type="protein sequence ID" value="ENSGACP00000059723.1"/>
    <property type="gene ID" value="ENSGACG00000010531.2"/>
</dbReference>
<protein>
    <submittedName>
        <fullName evidence="8">Uncharacterized protein</fullName>
    </submittedName>
</protein>
<keyword evidence="2 4" id="KW-0863">Zinc-finger</keyword>
<dbReference type="FunFam" id="2.60.120.920:FF:000004">
    <property type="entry name" value="Butyrophilin subfamily 1 member A1"/>
    <property type="match status" value="1"/>
</dbReference>
<dbReference type="PROSITE" id="PS00518">
    <property type="entry name" value="ZF_RING_1"/>
    <property type="match status" value="1"/>
</dbReference>
<dbReference type="InterPro" id="IPR050143">
    <property type="entry name" value="TRIM/RBCC"/>
</dbReference>
<feature type="domain" description="B30.2/SPRY" evidence="7">
    <location>
        <begin position="433"/>
        <end position="624"/>
    </location>
</feature>
<dbReference type="AlphaFoldDB" id="A0AAQ4RAS2"/>
<sequence>MTDCLPRCKSTSQFTAFKSVLYCAADLDVNAGALTYISCNMTFQTRSHHHVLGYPTTGQWGFISCFTVASDLSYSHKSHAQEKSSAFATLSRTIDGLFVCFEASEETRSNRHTKCSILKSIGREIIKDVTSGTYAVLNWGFTANDKPVIMSISEDDLTCPICCDIFTDPVLLSCSHSFCRSCLNRCWETGLRECSVCRKKPSKAKPPSNLALRNVCQALLEARRSSALDEKMNCNLHGEKLKLFCLEDKQPICLVCQTSKLHKSHDCSPIDEAVQDCKKHFEADFADLGLLDFQDELALSLKNLQVKEDNLKRIHMTSTYMSMYIKSQALETQRRIKGHFEQLHQVLYQEESARIAAVKKEEEEKIAGIKDMVKEQSAEEQSVTETISAIQEQLEEDEIVLLKNFKAIQDRERSIAPGSENMSGLLIDVAKHLCNLQYNVWEKILDHIDYTPVTLDPNTAHPCLILSDNLTSLRYSNQQSGCPDNAERFHMSAEVAGATSLGSGSHHWVVETGSNQDWLLGAASSSVPRNSEISARPENGFWTLCFRNGEFRAMTSPPTTLSVTRAPEQIKVHLDYDKGTVSFFDPADDMLIYAFSHTFTETLLPYFYTQSSHPLRIMPEKVLVTVLRQ</sequence>
<dbReference type="CDD" id="cd12893">
    <property type="entry name" value="SPRY_PRY_TRIM35"/>
    <property type="match status" value="1"/>
</dbReference>
<dbReference type="InterPro" id="IPR000315">
    <property type="entry name" value="Znf_B-box"/>
</dbReference>
<dbReference type="Proteomes" id="UP000007635">
    <property type="component" value="Chromosome XI"/>
</dbReference>
<proteinExistence type="predicted"/>
<evidence type="ECO:0000313" key="9">
    <source>
        <dbReference type="Proteomes" id="UP000007635"/>
    </source>
</evidence>
<dbReference type="GeneTree" id="ENSGT00970000193390"/>
<dbReference type="SMART" id="SM00449">
    <property type="entry name" value="SPRY"/>
    <property type="match status" value="1"/>
</dbReference>
<dbReference type="InterPro" id="IPR043136">
    <property type="entry name" value="B30.2/SPRY_sf"/>
</dbReference>
<evidence type="ECO:0000259" key="5">
    <source>
        <dbReference type="PROSITE" id="PS50089"/>
    </source>
</evidence>
<evidence type="ECO:0000313" key="8">
    <source>
        <dbReference type="Ensembl" id="ENSGACP00000059723.1"/>
    </source>
</evidence>
<dbReference type="Pfam" id="PF13445">
    <property type="entry name" value="zf-RING_UBOX"/>
    <property type="match status" value="1"/>
</dbReference>
<dbReference type="Gene3D" id="2.60.120.920">
    <property type="match status" value="1"/>
</dbReference>
<evidence type="ECO:0000259" key="7">
    <source>
        <dbReference type="PROSITE" id="PS50188"/>
    </source>
</evidence>
<dbReference type="InterPro" id="IPR013320">
    <property type="entry name" value="ConA-like_dom_sf"/>
</dbReference>
<evidence type="ECO:0000256" key="2">
    <source>
        <dbReference type="ARBA" id="ARBA00022771"/>
    </source>
</evidence>
<dbReference type="PANTHER" id="PTHR24103">
    <property type="entry name" value="E3 UBIQUITIN-PROTEIN LIGASE TRIM"/>
    <property type="match status" value="1"/>
</dbReference>
<reference evidence="8" key="2">
    <citation type="submission" date="2025-08" db="UniProtKB">
        <authorList>
            <consortium name="Ensembl"/>
        </authorList>
    </citation>
    <scope>IDENTIFICATION</scope>
</reference>
<dbReference type="InterPro" id="IPR003877">
    <property type="entry name" value="SPRY_dom"/>
</dbReference>
<dbReference type="SMART" id="SM00589">
    <property type="entry name" value="PRY"/>
    <property type="match status" value="1"/>
</dbReference>
<dbReference type="SUPFAM" id="SSF49899">
    <property type="entry name" value="Concanavalin A-like lectins/glucanases"/>
    <property type="match status" value="1"/>
</dbReference>
<feature type="domain" description="B box-type" evidence="6">
    <location>
        <begin position="229"/>
        <end position="270"/>
    </location>
</feature>
<dbReference type="PROSITE" id="PS50188">
    <property type="entry name" value="B302_SPRY"/>
    <property type="match status" value="1"/>
</dbReference>
<dbReference type="Pfam" id="PF13765">
    <property type="entry name" value="PRY"/>
    <property type="match status" value="1"/>
</dbReference>
<evidence type="ECO:0000256" key="3">
    <source>
        <dbReference type="ARBA" id="ARBA00022833"/>
    </source>
</evidence>
<dbReference type="SMART" id="SM00336">
    <property type="entry name" value="BBOX"/>
    <property type="match status" value="1"/>
</dbReference>
<keyword evidence="3" id="KW-0862">Zinc</keyword>
<feature type="domain" description="RING-type" evidence="5">
    <location>
        <begin position="159"/>
        <end position="198"/>
    </location>
</feature>
<dbReference type="InterPro" id="IPR027370">
    <property type="entry name" value="Znf-RING_euk"/>
</dbReference>
<dbReference type="InterPro" id="IPR001841">
    <property type="entry name" value="Znf_RING"/>
</dbReference>
<dbReference type="SUPFAM" id="SSF57850">
    <property type="entry name" value="RING/U-box"/>
    <property type="match status" value="1"/>
</dbReference>
<evidence type="ECO:0000256" key="1">
    <source>
        <dbReference type="ARBA" id="ARBA00022723"/>
    </source>
</evidence>
<keyword evidence="1" id="KW-0479">Metal-binding</keyword>
<dbReference type="GO" id="GO:0008270">
    <property type="term" value="F:zinc ion binding"/>
    <property type="evidence" value="ECO:0007669"/>
    <property type="project" value="UniProtKB-KW"/>
</dbReference>
<dbReference type="PRINTS" id="PR01407">
    <property type="entry name" value="BUTYPHLNCDUF"/>
</dbReference>
<dbReference type="PROSITE" id="PS50119">
    <property type="entry name" value="ZF_BBOX"/>
    <property type="match status" value="1"/>
</dbReference>
<dbReference type="InterPro" id="IPR013083">
    <property type="entry name" value="Znf_RING/FYVE/PHD"/>
</dbReference>
<dbReference type="InterPro" id="IPR006574">
    <property type="entry name" value="PRY"/>
</dbReference>
<reference evidence="8" key="3">
    <citation type="submission" date="2025-09" db="UniProtKB">
        <authorList>
            <consortium name="Ensembl"/>
        </authorList>
    </citation>
    <scope>IDENTIFICATION</scope>
</reference>
<dbReference type="SUPFAM" id="SSF57845">
    <property type="entry name" value="B-box zinc-binding domain"/>
    <property type="match status" value="1"/>
</dbReference>
<dbReference type="Gene3D" id="3.30.40.10">
    <property type="entry name" value="Zinc/RING finger domain, C3HC4 (zinc finger)"/>
    <property type="match status" value="1"/>
</dbReference>
<organism evidence="8 9">
    <name type="scientific">Gasterosteus aculeatus aculeatus</name>
    <name type="common">three-spined stickleback</name>
    <dbReference type="NCBI Taxonomy" id="481459"/>
    <lineage>
        <taxon>Eukaryota</taxon>
        <taxon>Metazoa</taxon>
        <taxon>Chordata</taxon>
        <taxon>Craniata</taxon>
        <taxon>Vertebrata</taxon>
        <taxon>Euteleostomi</taxon>
        <taxon>Actinopterygii</taxon>
        <taxon>Neopterygii</taxon>
        <taxon>Teleostei</taxon>
        <taxon>Neoteleostei</taxon>
        <taxon>Acanthomorphata</taxon>
        <taxon>Eupercaria</taxon>
        <taxon>Perciformes</taxon>
        <taxon>Cottioidei</taxon>
        <taxon>Gasterosteales</taxon>
        <taxon>Gasterosteidae</taxon>
        <taxon>Gasterosteus</taxon>
    </lineage>
</organism>
<evidence type="ECO:0000256" key="4">
    <source>
        <dbReference type="PROSITE-ProRule" id="PRU00024"/>
    </source>
</evidence>
<name>A0AAQ4RAS2_GASAC</name>
<keyword evidence="9" id="KW-1185">Reference proteome</keyword>
<dbReference type="InterPro" id="IPR001870">
    <property type="entry name" value="B30.2/SPRY"/>
</dbReference>
<dbReference type="InterPro" id="IPR017907">
    <property type="entry name" value="Znf_RING_CS"/>
</dbReference>
<dbReference type="Pfam" id="PF00622">
    <property type="entry name" value="SPRY"/>
    <property type="match status" value="1"/>
</dbReference>
<dbReference type="PROSITE" id="PS50089">
    <property type="entry name" value="ZF_RING_2"/>
    <property type="match status" value="1"/>
</dbReference>
<evidence type="ECO:0000259" key="6">
    <source>
        <dbReference type="PROSITE" id="PS50119"/>
    </source>
</evidence>
<reference evidence="8 9" key="1">
    <citation type="journal article" date="2021" name="G3 (Bethesda)">
        <title>Improved contiguity of the threespine stickleback genome using long-read sequencing.</title>
        <authorList>
            <person name="Nath S."/>
            <person name="Shaw D.E."/>
            <person name="White M.A."/>
        </authorList>
    </citation>
    <scope>NUCLEOTIDE SEQUENCE [LARGE SCALE GENOMIC DNA]</scope>
    <source>
        <strain evidence="8 9">Lake Benthic</strain>
    </source>
</reference>
<accession>A0AAQ4RAS2</accession>
<dbReference type="Gene3D" id="3.30.160.60">
    <property type="entry name" value="Classic Zinc Finger"/>
    <property type="match status" value="1"/>
</dbReference>
<dbReference type="Pfam" id="PF00643">
    <property type="entry name" value="zf-B_box"/>
    <property type="match status" value="1"/>
</dbReference>
<dbReference type="InterPro" id="IPR003879">
    <property type="entry name" value="Butyrophylin_SPRY"/>
</dbReference>
<dbReference type="SMART" id="SM00184">
    <property type="entry name" value="RING"/>
    <property type="match status" value="1"/>
</dbReference>